<protein>
    <submittedName>
        <fullName evidence="1">Uncharacterized protein</fullName>
    </submittedName>
</protein>
<gene>
    <name evidence="1" type="ORF">A3G31_10695</name>
</gene>
<dbReference type="EMBL" id="MGDI01000031">
    <property type="protein sequence ID" value="OGL52453.1"/>
    <property type="molecule type" value="Genomic_DNA"/>
</dbReference>
<accession>A0A1F7SF91</accession>
<comment type="caution">
    <text evidence="1">The sequence shown here is derived from an EMBL/GenBank/DDBJ whole genome shotgun (WGS) entry which is preliminary data.</text>
</comment>
<dbReference type="AlphaFoldDB" id="A0A1F7SF91"/>
<proteinExistence type="predicted"/>
<name>A0A1F7SF91_9BACT</name>
<evidence type="ECO:0000313" key="2">
    <source>
        <dbReference type="Proteomes" id="UP000178082"/>
    </source>
</evidence>
<organism evidence="1 2">
    <name type="scientific">Candidatus Schekmanbacteria bacterium RIFCSPLOWO2_12_FULL_38_15</name>
    <dbReference type="NCBI Taxonomy" id="1817883"/>
    <lineage>
        <taxon>Bacteria</taxon>
        <taxon>Candidatus Schekmaniibacteriota</taxon>
    </lineage>
</organism>
<sequence length="222" mass="24641">MRKKRLVLLSIFAIAPLCVLFLTMSSAKYYNLETDASERNKEFILKELKMENSVLDLSQPSGGEISGLVLNQKVGERPTFTFSYSKLGKIPKTKEAKVVFSINGTGNDKRSLELSGRIKIKVDRMGKKFIKVSVVDNDFIFSGTDSAGTTVSGTMFATDAFTASGKMFSIHFAVLFSGFESELGTIEKEVGVYTWSFKITGMRQRYRGRSFTTLSGILNVVE</sequence>
<reference evidence="1 2" key="1">
    <citation type="journal article" date="2016" name="Nat. Commun.">
        <title>Thousands of microbial genomes shed light on interconnected biogeochemical processes in an aquifer system.</title>
        <authorList>
            <person name="Anantharaman K."/>
            <person name="Brown C.T."/>
            <person name="Hug L.A."/>
            <person name="Sharon I."/>
            <person name="Castelle C.J."/>
            <person name="Probst A.J."/>
            <person name="Thomas B.C."/>
            <person name="Singh A."/>
            <person name="Wilkins M.J."/>
            <person name="Karaoz U."/>
            <person name="Brodie E.L."/>
            <person name="Williams K.H."/>
            <person name="Hubbard S.S."/>
            <person name="Banfield J.F."/>
        </authorList>
    </citation>
    <scope>NUCLEOTIDE SEQUENCE [LARGE SCALE GENOMIC DNA]</scope>
</reference>
<evidence type="ECO:0000313" key="1">
    <source>
        <dbReference type="EMBL" id="OGL52453.1"/>
    </source>
</evidence>
<dbReference type="Proteomes" id="UP000178082">
    <property type="component" value="Unassembled WGS sequence"/>
</dbReference>